<dbReference type="Proteomes" id="UP000278143">
    <property type="component" value="Unassembled WGS sequence"/>
</dbReference>
<feature type="domain" description="Methyltransferase" evidence="1">
    <location>
        <begin position="23"/>
        <end position="114"/>
    </location>
</feature>
<dbReference type="EMBL" id="KZ989606">
    <property type="protein sequence ID" value="RKP25815.1"/>
    <property type="molecule type" value="Genomic_DNA"/>
</dbReference>
<organism evidence="2 3">
    <name type="scientific">Syncephalis pseudoplumigaleata</name>
    <dbReference type="NCBI Taxonomy" id="1712513"/>
    <lineage>
        <taxon>Eukaryota</taxon>
        <taxon>Fungi</taxon>
        <taxon>Fungi incertae sedis</taxon>
        <taxon>Zoopagomycota</taxon>
        <taxon>Zoopagomycotina</taxon>
        <taxon>Zoopagomycetes</taxon>
        <taxon>Zoopagales</taxon>
        <taxon>Piptocephalidaceae</taxon>
        <taxon>Syncephalis</taxon>
    </lineage>
</organism>
<dbReference type="Pfam" id="PF13649">
    <property type="entry name" value="Methyltransf_25"/>
    <property type="match status" value="1"/>
</dbReference>
<dbReference type="CDD" id="cd02440">
    <property type="entry name" value="AdoMet_MTases"/>
    <property type="match status" value="1"/>
</dbReference>
<gene>
    <name evidence="2" type="ORF">SYNPS1DRAFT_15116</name>
</gene>
<dbReference type="InterPro" id="IPR041698">
    <property type="entry name" value="Methyltransf_25"/>
</dbReference>
<evidence type="ECO:0000313" key="3">
    <source>
        <dbReference type="Proteomes" id="UP000278143"/>
    </source>
</evidence>
<protein>
    <submittedName>
        <fullName evidence="2">S-adenosyl-L-methionine-dependent methyltransferase</fullName>
    </submittedName>
</protein>
<dbReference type="GO" id="GO:0032259">
    <property type="term" value="P:methylation"/>
    <property type="evidence" value="ECO:0007669"/>
    <property type="project" value="UniProtKB-KW"/>
</dbReference>
<dbReference type="OrthoDB" id="2013972at2759"/>
<dbReference type="AlphaFoldDB" id="A0A4P9Z0M3"/>
<keyword evidence="2" id="KW-0489">Methyltransferase</keyword>
<dbReference type="Gene3D" id="3.40.50.150">
    <property type="entry name" value="Vaccinia Virus protein VP39"/>
    <property type="match status" value="1"/>
</dbReference>
<proteinExistence type="predicted"/>
<dbReference type="SUPFAM" id="SSF53335">
    <property type="entry name" value="S-adenosyl-L-methionine-dependent methyltransferases"/>
    <property type="match status" value="1"/>
</dbReference>
<evidence type="ECO:0000259" key="1">
    <source>
        <dbReference type="Pfam" id="PF13649"/>
    </source>
</evidence>
<evidence type="ECO:0000313" key="2">
    <source>
        <dbReference type="EMBL" id="RKP25815.1"/>
    </source>
</evidence>
<reference evidence="3" key="1">
    <citation type="journal article" date="2018" name="Nat. Microbiol.">
        <title>Leveraging single-cell genomics to expand the fungal tree of life.</title>
        <authorList>
            <person name="Ahrendt S.R."/>
            <person name="Quandt C.A."/>
            <person name="Ciobanu D."/>
            <person name="Clum A."/>
            <person name="Salamov A."/>
            <person name="Andreopoulos B."/>
            <person name="Cheng J.F."/>
            <person name="Woyke T."/>
            <person name="Pelin A."/>
            <person name="Henrissat B."/>
            <person name="Reynolds N.K."/>
            <person name="Benny G.L."/>
            <person name="Smith M.E."/>
            <person name="James T.Y."/>
            <person name="Grigoriev I.V."/>
        </authorList>
    </citation>
    <scope>NUCLEOTIDE SEQUENCE [LARGE SCALE GENOMIC DNA]</scope>
    <source>
        <strain evidence="3">Benny S71-1</strain>
    </source>
</reference>
<dbReference type="PANTHER" id="PTHR43591">
    <property type="entry name" value="METHYLTRANSFERASE"/>
    <property type="match status" value="1"/>
</dbReference>
<dbReference type="InterPro" id="IPR029063">
    <property type="entry name" value="SAM-dependent_MTases_sf"/>
</dbReference>
<keyword evidence="2" id="KW-0808">Transferase</keyword>
<sequence>MHEMVHYVQRRNYIAPIDQPKKILDVGCGTGRWVKEMARDFPKSRVVGCEVLPVFSTHDMPKNARFEIGNVLQGLPFLTGSFDYVHMRFFALEVPTGCWTLVMAELYRVCRPGGIIELCETDGIVRQPAPTSHVINGWMTSMAADNQVELSCISALDELLRDAGLVDVTRRDLNYPLGEWAGAVGTIQYRVYRSVLDSCRVQILANARLGEDAMDEMLQEQMNTLEQYQSHVVHYVYTARRPLEDVSV</sequence>
<dbReference type="GO" id="GO:0008168">
    <property type="term" value="F:methyltransferase activity"/>
    <property type="evidence" value="ECO:0007669"/>
    <property type="project" value="UniProtKB-KW"/>
</dbReference>
<accession>A0A4P9Z0M3</accession>
<name>A0A4P9Z0M3_9FUNG</name>
<keyword evidence="3" id="KW-1185">Reference proteome</keyword>